<dbReference type="Proteomes" id="UP000554482">
    <property type="component" value="Unassembled WGS sequence"/>
</dbReference>
<organism evidence="2 3">
    <name type="scientific">Thalictrum thalictroides</name>
    <name type="common">Rue-anemone</name>
    <name type="synonym">Anemone thalictroides</name>
    <dbReference type="NCBI Taxonomy" id="46969"/>
    <lineage>
        <taxon>Eukaryota</taxon>
        <taxon>Viridiplantae</taxon>
        <taxon>Streptophyta</taxon>
        <taxon>Embryophyta</taxon>
        <taxon>Tracheophyta</taxon>
        <taxon>Spermatophyta</taxon>
        <taxon>Magnoliopsida</taxon>
        <taxon>Ranunculales</taxon>
        <taxon>Ranunculaceae</taxon>
        <taxon>Thalictroideae</taxon>
        <taxon>Thalictrum</taxon>
    </lineage>
</organism>
<dbReference type="EMBL" id="JABWDY010015724">
    <property type="protein sequence ID" value="KAF5196622.1"/>
    <property type="molecule type" value="Genomic_DNA"/>
</dbReference>
<gene>
    <name evidence="2" type="ORF">FRX31_013791</name>
</gene>
<comment type="caution">
    <text evidence="2">The sequence shown here is derived from an EMBL/GenBank/DDBJ whole genome shotgun (WGS) entry which is preliminary data.</text>
</comment>
<sequence>MELEFKVRNQKMKEKAQKRKEQERILNKDLTNLQPAVRETFERMQAKILKEWENDSLFRE</sequence>
<evidence type="ECO:0000313" key="2">
    <source>
        <dbReference type="EMBL" id="KAF5196622.1"/>
    </source>
</evidence>
<keyword evidence="3" id="KW-1185">Reference proteome</keyword>
<dbReference type="AlphaFoldDB" id="A0A7J6WKK3"/>
<accession>A0A7J6WKK3</accession>
<reference evidence="2 3" key="1">
    <citation type="submission" date="2020-06" db="EMBL/GenBank/DDBJ databases">
        <title>Transcriptomic and genomic resources for Thalictrum thalictroides and T. hernandezii: Facilitating candidate gene discovery in an emerging model plant lineage.</title>
        <authorList>
            <person name="Arias T."/>
            <person name="Riano-Pachon D.M."/>
            <person name="Di Stilio V.S."/>
        </authorList>
    </citation>
    <scope>NUCLEOTIDE SEQUENCE [LARGE SCALE GENOMIC DNA]</scope>
    <source>
        <strain evidence="3">cv. WT478/WT964</strain>
        <tissue evidence="2">Leaves</tissue>
    </source>
</reference>
<protein>
    <submittedName>
        <fullName evidence="2">Uncharacterized protein</fullName>
    </submittedName>
</protein>
<feature type="non-terminal residue" evidence="2">
    <location>
        <position position="60"/>
    </location>
</feature>
<dbReference type="OrthoDB" id="1225588at2759"/>
<evidence type="ECO:0000256" key="1">
    <source>
        <dbReference type="SAM" id="MobiDB-lite"/>
    </source>
</evidence>
<name>A0A7J6WKK3_THATH</name>
<proteinExistence type="predicted"/>
<feature type="region of interest" description="Disordered" evidence="1">
    <location>
        <begin position="1"/>
        <end position="21"/>
    </location>
</feature>
<evidence type="ECO:0000313" key="3">
    <source>
        <dbReference type="Proteomes" id="UP000554482"/>
    </source>
</evidence>